<dbReference type="Proteomes" id="UP000515204">
    <property type="component" value="Unplaced"/>
</dbReference>
<evidence type="ECO:0000256" key="8">
    <source>
        <dbReference type="PIRSR" id="PIRSR602401-1"/>
    </source>
</evidence>
<dbReference type="AlphaFoldDB" id="A0A6P3Y7A8"/>
<dbReference type="RefSeq" id="XP_014486916.1">
    <property type="nucleotide sequence ID" value="XM_014631430.1"/>
</dbReference>
<evidence type="ECO:0000256" key="4">
    <source>
        <dbReference type="ARBA" id="ARBA00022723"/>
    </source>
</evidence>
<dbReference type="InterPro" id="IPR002401">
    <property type="entry name" value="Cyt_P450_E_grp-I"/>
</dbReference>
<dbReference type="InterPro" id="IPR001128">
    <property type="entry name" value="Cyt_P450"/>
</dbReference>
<dbReference type="PRINTS" id="PR00463">
    <property type="entry name" value="EP450I"/>
</dbReference>
<dbReference type="GO" id="GO:0016705">
    <property type="term" value="F:oxidoreductase activity, acting on paired donors, with incorporation or reduction of molecular oxygen"/>
    <property type="evidence" value="ECO:0007669"/>
    <property type="project" value="InterPro"/>
</dbReference>
<evidence type="ECO:0000313" key="11">
    <source>
        <dbReference type="RefSeq" id="XP_014486916.1"/>
    </source>
</evidence>
<keyword evidence="7" id="KW-0503">Monooxygenase</keyword>
<keyword evidence="9" id="KW-1133">Transmembrane helix</keyword>
<evidence type="ECO:0000256" key="2">
    <source>
        <dbReference type="ARBA" id="ARBA00010617"/>
    </source>
</evidence>
<dbReference type="OrthoDB" id="1470350at2759"/>
<evidence type="ECO:0000313" key="10">
    <source>
        <dbReference type="Proteomes" id="UP000515204"/>
    </source>
</evidence>
<dbReference type="PRINTS" id="PR00385">
    <property type="entry name" value="P450"/>
</dbReference>
<dbReference type="KEGG" id="dqu:106750830"/>
<dbReference type="Pfam" id="PF00067">
    <property type="entry name" value="p450"/>
    <property type="match status" value="2"/>
</dbReference>
<dbReference type="GO" id="GO:0020037">
    <property type="term" value="F:heme binding"/>
    <property type="evidence" value="ECO:0007669"/>
    <property type="project" value="InterPro"/>
</dbReference>
<dbReference type="InterPro" id="IPR017972">
    <property type="entry name" value="Cyt_P450_CS"/>
</dbReference>
<sequence length="1157" mass="133189">MDAVSITTYLPSISYSLLAMIITTLIALYYYVETDRTVRLALKLPNPPRIPILGHILLSLKLSPEEMLNRGVEILSKYGTVLSAHFGSRAFVFLTNPHDIEIILSSSVHLDKSMEYRLFKPWLGDGLLITSGAKWRKHRKAIAPTFHMSILKTFVPLFYENSLDLVKRLREKQGQQFDCHDYLSAVTVDILTETAMGVSKKKRQNTSYEYAMAVMKLSDIVHRRHYDISLRVDQFFQFSKLAKIQEKLLNTVHSLTENVIQVKWKDIEEKQKKETQEDEIVSENTVTENDESNNANYTKLHYVRDDLDEIDESDLGQKKRLAFLDMLMDMKKNGGQMTDEEIWEEVNTIMFEGHDTTAAGSSFALCALGSLPEIQARVHEELDSIFGDSDRQCTFQDTIEMKYLERVILETLRLFPPVPMIARKLNEDVKIVTGNYVLPKHVTVVVLQYMIHRMEEYYPNPLVFNPDNFLPEKMQQRHYYAFIPFSAGPRSCVGRKYAMLKLKVLLSTILRNYRVISKVPYQNFVLRGDLILKRGDGFNITLEPRSPATQTGVTISNIYTRHTCETIFQIENQRIILHEDCGEERGKQSTSYPPVYQYLCITMDTTLTISYLPNIGYSLLATIIVTLIALYYYVETKHEIRLSMKIPHPPRVPILGHTLLTLKAKPEDVITKGVQFAAEHGEVISGHLGPRAFIFLMNAQDIEVILSSSVHIEKAVEYRLFEPWLGDGLLITTGAKWRKHRKAIAPTFHRNILKTFVPLIYENSLNLVKQLRDKIGQQFDCHDYLSTVTVNILTETVMGVSKEKRPNTGYDYAMAVMKLSDIVHRRHYDVSLRVDQFFKFSKLAKMQEKLLNTVHSLTESVIQKKWEDIEEKDKKEAQTNHKKISTESSEIGKSIVNHKLHYVRDDLDDIDENDAGDKKRLAFLEMLMDMKRNNGQMTDEEIWEEVNTIMFEGHDTTAAGSSFALCVLGCLPEIQARVHEELDLIFGDSDRQCTFQDTVEMKYLERVILETLRLFPPVPVIARKLDEDVKIVTGNYVLPKNSTVLVVQFAVHRSEKYYPNPLVFNPDNFLPEKMQQRHYYAFIPFSAGPRSCVGRKYAMLKLKVLLSTILRNYRVISKVPYQDFVLRGDIILKRSDGFNIKIESRKPASQTGDIISS</sequence>
<evidence type="ECO:0000256" key="1">
    <source>
        <dbReference type="ARBA" id="ARBA00001971"/>
    </source>
</evidence>
<keyword evidence="9" id="KW-0472">Membrane</keyword>
<dbReference type="PROSITE" id="PS00086">
    <property type="entry name" value="CYTOCHROME_P450"/>
    <property type="match status" value="2"/>
</dbReference>
<reference evidence="11" key="1">
    <citation type="submission" date="2025-08" db="UniProtKB">
        <authorList>
            <consortium name="RefSeq"/>
        </authorList>
    </citation>
    <scope>IDENTIFICATION</scope>
</reference>
<dbReference type="Gene3D" id="1.10.630.10">
    <property type="entry name" value="Cytochrome P450"/>
    <property type="match status" value="2"/>
</dbReference>
<dbReference type="GeneID" id="106750830"/>
<keyword evidence="9" id="KW-0812">Transmembrane</keyword>
<evidence type="ECO:0000256" key="7">
    <source>
        <dbReference type="ARBA" id="ARBA00023033"/>
    </source>
</evidence>
<keyword evidence="3 8" id="KW-0349">Heme</keyword>
<comment type="cofactor">
    <cofactor evidence="1 8">
        <name>heme</name>
        <dbReference type="ChEBI" id="CHEBI:30413"/>
    </cofactor>
</comment>
<dbReference type="GO" id="GO:0004497">
    <property type="term" value="F:monooxygenase activity"/>
    <property type="evidence" value="ECO:0007669"/>
    <property type="project" value="UniProtKB-KW"/>
</dbReference>
<dbReference type="InterPro" id="IPR050196">
    <property type="entry name" value="Cytochrome_P450_Monoox"/>
</dbReference>
<evidence type="ECO:0000256" key="5">
    <source>
        <dbReference type="ARBA" id="ARBA00023002"/>
    </source>
</evidence>
<feature type="transmembrane region" description="Helical" evidence="9">
    <location>
        <begin position="615"/>
        <end position="634"/>
    </location>
</feature>
<dbReference type="PANTHER" id="PTHR24291">
    <property type="entry name" value="CYTOCHROME P450 FAMILY 4"/>
    <property type="match status" value="1"/>
</dbReference>
<dbReference type="SUPFAM" id="SSF48264">
    <property type="entry name" value="Cytochrome P450"/>
    <property type="match status" value="2"/>
</dbReference>
<feature type="transmembrane region" description="Helical" evidence="9">
    <location>
        <begin position="12"/>
        <end position="32"/>
    </location>
</feature>
<feature type="binding site" description="axial binding residue" evidence="8">
    <location>
        <position position="1092"/>
    </location>
    <ligand>
        <name>heme</name>
        <dbReference type="ChEBI" id="CHEBI:30413"/>
    </ligand>
    <ligandPart>
        <name>Fe</name>
        <dbReference type="ChEBI" id="CHEBI:18248"/>
    </ligandPart>
</feature>
<organism evidence="10 11">
    <name type="scientific">Dinoponera quadriceps</name>
    <name type="common">South American ant</name>
    <dbReference type="NCBI Taxonomy" id="609295"/>
    <lineage>
        <taxon>Eukaryota</taxon>
        <taxon>Metazoa</taxon>
        <taxon>Ecdysozoa</taxon>
        <taxon>Arthropoda</taxon>
        <taxon>Hexapoda</taxon>
        <taxon>Insecta</taxon>
        <taxon>Pterygota</taxon>
        <taxon>Neoptera</taxon>
        <taxon>Endopterygota</taxon>
        <taxon>Hymenoptera</taxon>
        <taxon>Apocrita</taxon>
        <taxon>Aculeata</taxon>
        <taxon>Formicoidea</taxon>
        <taxon>Formicidae</taxon>
        <taxon>Ponerinae</taxon>
        <taxon>Ponerini</taxon>
        <taxon>Dinoponera</taxon>
    </lineage>
</organism>
<protein>
    <submittedName>
        <fullName evidence="11">Uncharacterized protein LOC106750830</fullName>
    </submittedName>
</protein>
<dbReference type="InterPro" id="IPR036396">
    <property type="entry name" value="Cyt_P450_sf"/>
</dbReference>
<name>A0A6P3Y7A8_DINQU</name>
<keyword evidence="10" id="KW-1185">Reference proteome</keyword>
<keyword evidence="5" id="KW-0560">Oxidoreductase</keyword>
<keyword evidence="6 8" id="KW-0408">Iron</keyword>
<keyword evidence="4 8" id="KW-0479">Metal-binding</keyword>
<accession>A0A6P3Y7A8</accession>
<evidence type="ECO:0000256" key="3">
    <source>
        <dbReference type="ARBA" id="ARBA00022617"/>
    </source>
</evidence>
<dbReference type="CDD" id="cd20628">
    <property type="entry name" value="CYP4"/>
    <property type="match status" value="2"/>
</dbReference>
<evidence type="ECO:0000256" key="9">
    <source>
        <dbReference type="SAM" id="Phobius"/>
    </source>
</evidence>
<evidence type="ECO:0000256" key="6">
    <source>
        <dbReference type="ARBA" id="ARBA00023004"/>
    </source>
</evidence>
<proteinExistence type="inferred from homology"/>
<gene>
    <name evidence="11" type="primary">LOC106750830</name>
</gene>
<dbReference type="PANTHER" id="PTHR24291:SF106">
    <property type="entry name" value="CYTOCHROME P450 4G1-RELATED"/>
    <property type="match status" value="1"/>
</dbReference>
<comment type="similarity">
    <text evidence="2">Belongs to the cytochrome P450 family.</text>
</comment>
<dbReference type="GO" id="GO:0005506">
    <property type="term" value="F:iron ion binding"/>
    <property type="evidence" value="ECO:0007669"/>
    <property type="project" value="InterPro"/>
</dbReference>